<dbReference type="InterPro" id="IPR052019">
    <property type="entry name" value="F420H2_bilvrd_red/Heme_oxyg"/>
</dbReference>
<evidence type="ECO:0000259" key="2">
    <source>
        <dbReference type="Pfam" id="PF01243"/>
    </source>
</evidence>
<feature type="domain" description="Pyridoxamine 5'-phosphate oxidase N-terminal" evidence="2">
    <location>
        <begin position="9"/>
        <end position="95"/>
    </location>
</feature>
<dbReference type="Pfam" id="PF01243">
    <property type="entry name" value="PNPOx_N"/>
    <property type="match status" value="1"/>
</dbReference>
<dbReference type="PANTHER" id="PTHR35176:SF6">
    <property type="entry name" value="HEME OXYGENASE HI_0854-RELATED"/>
    <property type="match status" value="1"/>
</dbReference>
<accession>A0AAU2JYD9</accession>
<dbReference type="GO" id="GO:0005829">
    <property type="term" value="C:cytosol"/>
    <property type="evidence" value="ECO:0007669"/>
    <property type="project" value="TreeGrafter"/>
</dbReference>
<dbReference type="EMBL" id="CP108264">
    <property type="protein sequence ID" value="WTU76811.1"/>
    <property type="molecule type" value="Genomic_DNA"/>
</dbReference>
<dbReference type="SUPFAM" id="SSF50475">
    <property type="entry name" value="FMN-binding split barrel"/>
    <property type="match status" value="1"/>
</dbReference>
<dbReference type="EC" id="1.-.-.-" evidence="3"/>
<proteinExistence type="predicted"/>
<dbReference type="InterPro" id="IPR012349">
    <property type="entry name" value="Split_barrel_FMN-bd"/>
</dbReference>
<dbReference type="GO" id="GO:0016627">
    <property type="term" value="F:oxidoreductase activity, acting on the CH-CH group of donors"/>
    <property type="evidence" value="ECO:0007669"/>
    <property type="project" value="TreeGrafter"/>
</dbReference>
<name>A0AAU2JYD9_9ACTN</name>
<dbReference type="Gene3D" id="2.30.110.10">
    <property type="entry name" value="Electron Transport, Fmn-binding Protein, Chain A"/>
    <property type="match status" value="1"/>
</dbReference>
<reference evidence="3" key="1">
    <citation type="submission" date="2022-10" db="EMBL/GenBank/DDBJ databases">
        <title>The complete genomes of actinobacterial strains from the NBC collection.</title>
        <authorList>
            <person name="Joergensen T.S."/>
            <person name="Alvarez Arevalo M."/>
            <person name="Sterndorff E.B."/>
            <person name="Faurdal D."/>
            <person name="Vuksanovic O."/>
            <person name="Mourched A.-S."/>
            <person name="Charusanti P."/>
            <person name="Shaw S."/>
            <person name="Blin K."/>
            <person name="Weber T."/>
        </authorList>
    </citation>
    <scope>NUCLEOTIDE SEQUENCE</scope>
    <source>
        <strain evidence="3">NBC_00049</strain>
    </source>
</reference>
<organism evidence="3">
    <name type="scientific">Streptomyces sp. NBC_00049</name>
    <dbReference type="NCBI Taxonomy" id="2903617"/>
    <lineage>
        <taxon>Bacteria</taxon>
        <taxon>Bacillati</taxon>
        <taxon>Actinomycetota</taxon>
        <taxon>Actinomycetes</taxon>
        <taxon>Kitasatosporales</taxon>
        <taxon>Streptomycetaceae</taxon>
        <taxon>Streptomyces</taxon>
    </lineage>
</organism>
<dbReference type="InterPro" id="IPR011576">
    <property type="entry name" value="Pyridox_Oxase_N"/>
</dbReference>
<dbReference type="InterPro" id="IPR024031">
    <property type="entry name" value="MSMEG_5819/OxyR"/>
</dbReference>
<keyword evidence="1 3" id="KW-0560">Oxidoreductase</keyword>
<dbReference type="NCBIfam" id="TIGR04023">
    <property type="entry name" value="PPOX_MSMEG_5819"/>
    <property type="match status" value="1"/>
</dbReference>
<sequence>MTDFKGFSEAELAYLRSQHLGRLATVDAAGQPQANPVGFFPQEDGTILVGGMAMGTTKKWRNLAGNPRLSLVVDDLVSTRPWRVRGIEIRGHATLEVGPHGLGPHFSPEVIRIHPDRVHAWGL</sequence>
<dbReference type="GO" id="GO:0070967">
    <property type="term" value="F:coenzyme F420 binding"/>
    <property type="evidence" value="ECO:0007669"/>
    <property type="project" value="TreeGrafter"/>
</dbReference>
<evidence type="ECO:0000313" key="3">
    <source>
        <dbReference type="EMBL" id="WTU76811.1"/>
    </source>
</evidence>
<dbReference type="PANTHER" id="PTHR35176">
    <property type="entry name" value="HEME OXYGENASE HI_0854-RELATED"/>
    <property type="match status" value="1"/>
</dbReference>
<gene>
    <name evidence="3" type="ORF">OG327_27700</name>
</gene>
<dbReference type="AlphaFoldDB" id="A0AAU2JYD9"/>
<evidence type="ECO:0000256" key="1">
    <source>
        <dbReference type="ARBA" id="ARBA00023002"/>
    </source>
</evidence>
<protein>
    <submittedName>
        <fullName evidence="3">PPOX class F420-dependent oxidoreductase</fullName>
        <ecNumber evidence="3">1.-.-.-</ecNumber>
    </submittedName>
</protein>